<organism evidence="3 4">
    <name type="scientific">Heracleum sosnowskyi</name>
    <dbReference type="NCBI Taxonomy" id="360622"/>
    <lineage>
        <taxon>Eukaryota</taxon>
        <taxon>Viridiplantae</taxon>
        <taxon>Streptophyta</taxon>
        <taxon>Embryophyta</taxon>
        <taxon>Tracheophyta</taxon>
        <taxon>Spermatophyta</taxon>
        <taxon>Magnoliopsida</taxon>
        <taxon>eudicotyledons</taxon>
        <taxon>Gunneridae</taxon>
        <taxon>Pentapetalae</taxon>
        <taxon>asterids</taxon>
        <taxon>campanulids</taxon>
        <taxon>Apiales</taxon>
        <taxon>Apiaceae</taxon>
        <taxon>Apioideae</taxon>
        <taxon>apioid superclade</taxon>
        <taxon>Tordylieae</taxon>
        <taxon>Tordyliinae</taxon>
        <taxon>Heracleum</taxon>
    </lineage>
</organism>
<evidence type="ECO:0000313" key="4">
    <source>
        <dbReference type="Proteomes" id="UP001237642"/>
    </source>
</evidence>
<dbReference type="InterPro" id="IPR036163">
    <property type="entry name" value="HMA_dom_sf"/>
</dbReference>
<dbReference type="GO" id="GO:0009626">
    <property type="term" value="P:plant-type hypersensitive response"/>
    <property type="evidence" value="ECO:0007669"/>
    <property type="project" value="UniProtKB-KW"/>
</dbReference>
<dbReference type="Pfam" id="PF00403">
    <property type="entry name" value="HMA"/>
    <property type="match status" value="1"/>
</dbReference>
<dbReference type="GO" id="GO:0046872">
    <property type="term" value="F:metal ion binding"/>
    <property type="evidence" value="ECO:0007669"/>
    <property type="project" value="InterPro"/>
</dbReference>
<dbReference type="InterPro" id="IPR006121">
    <property type="entry name" value="HMA_dom"/>
</dbReference>
<name>A0AAD8HFU0_9APIA</name>
<reference evidence="3" key="2">
    <citation type="submission" date="2023-05" db="EMBL/GenBank/DDBJ databases">
        <authorList>
            <person name="Schelkunov M.I."/>
        </authorList>
    </citation>
    <scope>NUCLEOTIDE SEQUENCE</scope>
    <source>
        <strain evidence="3">Hsosn_3</strain>
        <tissue evidence="3">Leaf</tissue>
    </source>
</reference>
<proteinExistence type="predicted"/>
<dbReference type="CDD" id="cd00371">
    <property type="entry name" value="HMA"/>
    <property type="match status" value="1"/>
</dbReference>
<accession>A0AAD8HFU0</accession>
<dbReference type="Proteomes" id="UP001237642">
    <property type="component" value="Unassembled WGS sequence"/>
</dbReference>
<comment type="caution">
    <text evidence="3">The sequence shown here is derived from an EMBL/GenBank/DDBJ whole genome shotgun (WGS) entry which is preliminary data.</text>
</comment>
<dbReference type="SUPFAM" id="SSF55008">
    <property type="entry name" value="HMA, heavy metal-associated domain"/>
    <property type="match status" value="1"/>
</dbReference>
<sequence length="145" mass="16117">MGKLRFGKMLDKLCLSSSYGTSCYICMNGYGSSFDGVDDLEKEPLVGTEGGELVRLKDFVEEPKSLALQLKPKIVVLRVSMHCNGCARKVEKHISKMDGVTSYQIDLETKMVVIMGDIVPFEVVESIAKVKNAEFWQSTSVDQKI</sequence>
<evidence type="ECO:0000259" key="2">
    <source>
        <dbReference type="PROSITE" id="PS50846"/>
    </source>
</evidence>
<comment type="subcellular location">
    <subcellularLocation>
        <location evidence="1">Membrane</location>
        <topology evidence="1">Peripheral membrane protein</topology>
    </subcellularLocation>
</comment>
<dbReference type="GO" id="GO:0016020">
    <property type="term" value="C:membrane"/>
    <property type="evidence" value="ECO:0007669"/>
    <property type="project" value="UniProtKB-SubCell"/>
</dbReference>
<protein>
    <submittedName>
        <fullName evidence="3">Protein SODIUM POTASSIUM ROOT DEFECTIVE 2</fullName>
    </submittedName>
</protein>
<gene>
    <name evidence="3" type="ORF">POM88_040971</name>
</gene>
<dbReference type="Gene3D" id="3.30.70.100">
    <property type="match status" value="1"/>
</dbReference>
<dbReference type="InterPro" id="IPR044526">
    <property type="entry name" value="NAKR1-3"/>
</dbReference>
<dbReference type="EMBL" id="JAUIZM010000009">
    <property type="protein sequence ID" value="KAK1365410.1"/>
    <property type="molecule type" value="Genomic_DNA"/>
</dbReference>
<evidence type="ECO:0000313" key="3">
    <source>
        <dbReference type="EMBL" id="KAK1365410.1"/>
    </source>
</evidence>
<dbReference type="PROSITE" id="PS50846">
    <property type="entry name" value="HMA_2"/>
    <property type="match status" value="1"/>
</dbReference>
<keyword evidence="4" id="KW-1185">Reference proteome</keyword>
<dbReference type="PANTHER" id="PTHR46119">
    <property type="entry name" value="OS08G0405700 PROTEIN"/>
    <property type="match status" value="1"/>
</dbReference>
<feature type="domain" description="HMA" evidence="2">
    <location>
        <begin position="72"/>
        <end position="138"/>
    </location>
</feature>
<dbReference type="AlphaFoldDB" id="A0AAD8HFU0"/>
<evidence type="ECO:0000256" key="1">
    <source>
        <dbReference type="ARBA" id="ARBA00004170"/>
    </source>
</evidence>
<reference evidence="3" key="1">
    <citation type="submission" date="2023-02" db="EMBL/GenBank/DDBJ databases">
        <title>Genome of toxic invasive species Heracleum sosnowskyi carries increased number of genes despite the absence of recent whole-genome duplications.</title>
        <authorList>
            <person name="Schelkunov M."/>
            <person name="Shtratnikova V."/>
            <person name="Makarenko M."/>
            <person name="Klepikova A."/>
            <person name="Omelchenko D."/>
            <person name="Novikova G."/>
            <person name="Obukhova E."/>
            <person name="Bogdanov V."/>
            <person name="Penin A."/>
            <person name="Logacheva M."/>
        </authorList>
    </citation>
    <scope>NUCLEOTIDE SEQUENCE</scope>
    <source>
        <strain evidence="3">Hsosn_3</strain>
        <tissue evidence="3">Leaf</tissue>
    </source>
</reference>
<dbReference type="PANTHER" id="PTHR46119:SF11">
    <property type="entry name" value="HEAVY METAL TRANSPORT_DETOXIFICATION SUPERFAMILY PROTEIN"/>
    <property type="match status" value="1"/>
</dbReference>